<feature type="domain" description="HAMP" evidence="8">
    <location>
        <begin position="312"/>
        <end position="364"/>
    </location>
</feature>
<dbReference type="SMART" id="SM00304">
    <property type="entry name" value="HAMP"/>
    <property type="match status" value="1"/>
</dbReference>
<evidence type="ECO:0000256" key="5">
    <source>
        <dbReference type="ARBA" id="ARBA00022777"/>
    </source>
</evidence>
<keyword evidence="4" id="KW-0808">Transferase</keyword>
<feature type="transmembrane region" description="Helical" evidence="7">
    <location>
        <begin position="20"/>
        <end position="39"/>
    </location>
</feature>
<dbReference type="Pfam" id="PF00672">
    <property type="entry name" value="HAMP"/>
    <property type="match status" value="1"/>
</dbReference>
<keyword evidence="5 9" id="KW-0418">Kinase</keyword>
<organism evidence="9 10">
    <name type="scientific">Paenibacillus nasutitermitis</name>
    <dbReference type="NCBI Taxonomy" id="1652958"/>
    <lineage>
        <taxon>Bacteria</taxon>
        <taxon>Bacillati</taxon>
        <taxon>Bacillota</taxon>
        <taxon>Bacilli</taxon>
        <taxon>Bacillales</taxon>
        <taxon>Paenibacillaceae</taxon>
        <taxon>Paenibacillus</taxon>
    </lineage>
</organism>
<name>A0A916YSS8_9BACL</name>
<dbReference type="SUPFAM" id="SSF158472">
    <property type="entry name" value="HAMP domain-like"/>
    <property type="match status" value="1"/>
</dbReference>
<keyword evidence="10" id="KW-1185">Reference proteome</keyword>
<protein>
    <submittedName>
        <fullName evidence="9">Histidine kinase</fullName>
    </submittedName>
</protein>
<comment type="caution">
    <text evidence="9">The sequence shown here is derived from an EMBL/GenBank/DDBJ whole genome shotgun (WGS) entry which is preliminary data.</text>
</comment>
<dbReference type="SUPFAM" id="SSF55874">
    <property type="entry name" value="ATPase domain of HSP90 chaperone/DNA topoisomerase II/histidine kinase"/>
    <property type="match status" value="1"/>
</dbReference>
<proteinExistence type="predicted"/>
<dbReference type="InterPro" id="IPR010559">
    <property type="entry name" value="Sig_transdc_His_kin_internal"/>
</dbReference>
<keyword evidence="2" id="KW-1003">Cell membrane</keyword>
<dbReference type="Pfam" id="PF02518">
    <property type="entry name" value="HATPase_c"/>
    <property type="match status" value="1"/>
</dbReference>
<sequence>MTKLLYWIGERYSRNIQMRLTGYFLLILLPLVLVSLFAIEKSRDILYEQAVERTQMALSSTMDYIDLALQNVEEISAVIAADPSIIELLNKNNSNLSPESIVDYSLILKQLSNLISVNRFVSEISIYHQASHMLISTNFGGRRILSEPQQDWLVNASRTNGTGLRYMLADAQVADGMTLGSLLNADSLFLVRSMDLYNTDRKSNLLVVTFNKNKLLNAIKVLLPSKNTRISLRNEKGELVVETGSGGELAEQHIVDSEMAVTIDSEYSLWRLTLVQPKEELYEQTDQLRMFTYTIIAVSILLAVGISWVVYSGIASPVHKLSRGMKQLGNGKLDIKLENKRKDEFGFLIDSFNQMTIYQKHLIEDHYEQQLRLTTTELKFLQSQINPHFLYNTLDSIYWMAKNYEAEEISEMVMNLSKFFRLSLNKGKEVFSIEESLVHLHYYIRIQQLRFLENFTVAYQIAEESKDVLIMKLMLQPLVENAILHGMEGRTSGGLLSISSWVDDKQFLNISVQDNGTGIEGKRLCYIQNELKQMGQRSYPSLSQDQENVKDLFGLRNVYTRMQLYYGKQSVMAIRSIVGEGTTVTLSIPLDRCKETLQQQTGLYDQMKEEASL</sequence>
<keyword evidence="6 7" id="KW-0472">Membrane</keyword>
<dbReference type="InterPro" id="IPR003594">
    <property type="entry name" value="HATPase_dom"/>
</dbReference>
<reference evidence="9" key="1">
    <citation type="journal article" date="2014" name="Int. J. Syst. Evol. Microbiol.">
        <title>Complete genome sequence of Corynebacterium casei LMG S-19264T (=DSM 44701T), isolated from a smear-ripened cheese.</title>
        <authorList>
            <consortium name="US DOE Joint Genome Institute (JGI-PGF)"/>
            <person name="Walter F."/>
            <person name="Albersmeier A."/>
            <person name="Kalinowski J."/>
            <person name="Ruckert C."/>
        </authorList>
    </citation>
    <scope>NUCLEOTIDE SEQUENCE</scope>
    <source>
        <strain evidence="9">CGMCC 1.15178</strain>
    </source>
</reference>
<evidence type="ECO:0000313" key="9">
    <source>
        <dbReference type="EMBL" id="GGD59470.1"/>
    </source>
</evidence>
<dbReference type="InterPro" id="IPR036890">
    <property type="entry name" value="HATPase_C_sf"/>
</dbReference>
<keyword evidence="7" id="KW-0812">Transmembrane</keyword>
<evidence type="ECO:0000259" key="8">
    <source>
        <dbReference type="PROSITE" id="PS50885"/>
    </source>
</evidence>
<evidence type="ECO:0000256" key="2">
    <source>
        <dbReference type="ARBA" id="ARBA00022475"/>
    </source>
</evidence>
<dbReference type="Proteomes" id="UP000612456">
    <property type="component" value="Unassembled WGS sequence"/>
</dbReference>
<evidence type="ECO:0000256" key="6">
    <source>
        <dbReference type="ARBA" id="ARBA00023136"/>
    </source>
</evidence>
<evidence type="ECO:0000256" key="3">
    <source>
        <dbReference type="ARBA" id="ARBA00022553"/>
    </source>
</evidence>
<dbReference type="Pfam" id="PF06580">
    <property type="entry name" value="His_kinase"/>
    <property type="match status" value="1"/>
</dbReference>
<dbReference type="GO" id="GO:0005886">
    <property type="term" value="C:plasma membrane"/>
    <property type="evidence" value="ECO:0007669"/>
    <property type="project" value="UniProtKB-SubCell"/>
</dbReference>
<reference evidence="9" key="2">
    <citation type="submission" date="2020-09" db="EMBL/GenBank/DDBJ databases">
        <authorList>
            <person name="Sun Q."/>
            <person name="Zhou Y."/>
        </authorList>
    </citation>
    <scope>NUCLEOTIDE SEQUENCE</scope>
    <source>
        <strain evidence="9">CGMCC 1.15178</strain>
    </source>
</reference>
<dbReference type="Gene3D" id="3.30.565.10">
    <property type="entry name" value="Histidine kinase-like ATPase, C-terminal domain"/>
    <property type="match status" value="1"/>
</dbReference>
<evidence type="ECO:0000256" key="7">
    <source>
        <dbReference type="SAM" id="Phobius"/>
    </source>
</evidence>
<keyword evidence="3" id="KW-0597">Phosphoprotein</keyword>
<comment type="subcellular location">
    <subcellularLocation>
        <location evidence="1">Cell membrane</location>
        <topology evidence="1">Multi-pass membrane protein</topology>
    </subcellularLocation>
</comment>
<keyword evidence="7" id="KW-1133">Transmembrane helix</keyword>
<dbReference type="PROSITE" id="PS50885">
    <property type="entry name" value="HAMP"/>
    <property type="match status" value="1"/>
</dbReference>
<dbReference type="RefSeq" id="WP_188990852.1">
    <property type="nucleotide sequence ID" value="NZ_BMHP01000001.1"/>
</dbReference>
<feature type="transmembrane region" description="Helical" evidence="7">
    <location>
        <begin position="290"/>
        <end position="311"/>
    </location>
</feature>
<dbReference type="InterPro" id="IPR050640">
    <property type="entry name" value="Bact_2-comp_sensor_kinase"/>
</dbReference>
<dbReference type="PANTHER" id="PTHR34220:SF7">
    <property type="entry name" value="SENSOR HISTIDINE KINASE YPDA"/>
    <property type="match status" value="1"/>
</dbReference>
<evidence type="ECO:0000256" key="1">
    <source>
        <dbReference type="ARBA" id="ARBA00004651"/>
    </source>
</evidence>
<dbReference type="Gene3D" id="6.10.340.10">
    <property type="match status" value="1"/>
</dbReference>
<dbReference type="PANTHER" id="PTHR34220">
    <property type="entry name" value="SENSOR HISTIDINE KINASE YPDA"/>
    <property type="match status" value="1"/>
</dbReference>
<dbReference type="AlphaFoldDB" id="A0A916YSS8"/>
<gene>
    <name evidence="9" type="ORF">GCM10010911_16610</name>
</gene>
<evidence type="ECO:0000256" key="4">
    <source>
        <dbReference type="ARBA" id="ARBA00022679"/>
    </source>
</evidence>
<dbReference type="EMBL" id="BMHP01000001">
    <property type="protein sequence ID" value="GGD59470.1"/>
    <property type="molecule type" value="Genomic_DNA"/>
</dbReference>
<dbReference type="InterPro" id="IPR003660">
    <property type="entry name" value="HAMP_dom"/>
</dbReference>
<dbReference type="CDD" id="cd06225">
    <property type="entry name" value="HAMP"/>
    <property type="match status" value="1"/>
</dbReference>
<evidence type="ECO:0000313" key="10">
    <source>
        <dbReference type="Proteomes" id="UP000612456"/>
    </source>
</evidence>
<accession>A0A916YSS8</accession>
<dbReference type="GO" id="GO:0000155">
    <property type="term" value="F:phosphorelay sensor kinase activity"/>
    <property type="evidence" value="ECO:0007669"/>
    <property type="project" value="InterPro"/>
</dbReference>